<feature type="transmembrane region" description="Helical" evidence="1">
    <location>
        <begin position="57"/>
        <end position="78"/>
    </location>
</feature>
<dbReference type="EMBL" id="JBHSCR010000001">
    <property type="protein sequence ID" value="MFC4346826.1"/>
    <property type="molecule type" value="Genomic_DNA"/>
</dbReference>
<feature type="transmembrane region" description="Helical" evidence="1">
    <location>
        <begin position="118"/>
        <end position="138"/>
    </location>
</feature>
<evidence type="ECO:0000313" key="3">
    <source>
        <dbReference type="Proteomes" id="UP001595776"/>
    </source>
</evidence>
<evidence type="ECO:0000313" key="2">
    <source>
        <dbReference type="EMBL" id="MFC4346826.1"/>
    </source>
</evidence>
<keyword evidence="1" id="KW-0472">Membrane</keyword>
<feature type="transmembrane region" description="Helical" evidence="1">
    <location>
        <begin position="189"/>
        <end position="211"/>
    </location>
</feature>
<organism evidence="2 3">
    <name type="scientific">Kordiimonas lipolytica</name>
    <dbReference type="NCBI Taxonomy" id="1662421"/>
    <lineage>
        <taxon>Bacteria</taxon>
        <taxon>Pseudomonadati</taxon>
        <taxon>Pseudomonadota</taxon>
        <taxon>Alphaproteobacteria</taxon>
        <taxon>Kordiimonadales</taxon>
        <taxon>Kordiimonadaceae</taxon>
        <taxon>Kordiimonas</taxon>
    </lineage>
</organism>
<protein>
    <submittedName>
        <fullName evidence="2">Uncharacterized protein</fullName>
    </submittedName>
</protein>
<gene>
    <name evidence="2" type="ORF">ACFO5Q_03090</name>
</gene>
<sequence length="216" mass="23241">MEHHFHTFLHITLFGVWLGSIVALLVLLLCRYREMLSEPEGQLHLQNLAYVQRLPKAALILMLPMGLQLSNNLALITLGDGSMVGIWVFALLWLVIDWVGAPSGASVASKAMRVVERVLQAGFVLVLLGAGILSHLSGAPVEAPWLATKLILFAVALVIMSGVDALLVPLYQAEESKGGSNGPSRKQSILMAAGLLALLVALLLTAAWTGYTNWRG</sequence>
<dbReference type="RefSeq" id="WP_068147848.1">
    <property type="nucleotide sequence ID" value="NZ_JBHSCR010000001.1"/>
</dbReference>
<reference evidence="3" key="1">
    <citation type="journal article" date="2019" name="Int. J. Syst. Evol. Microbiol.">
        <title>The Global Catalogue of Microorganisms (GCM) 10K type strain sequencing project: providing services to taxonomists for standard genome sequencing and annotation.</title>
        <authorList>
            <consortium name="The Broad Institute Genomics Platform"/>
            <consortium name="The Broad Institute Genome Sequencing Center for Infectious Disease"/>
            <person name="Wu L."/>
            <person name="Ma J."/>
        </authorList>
    </citation>
    <scope>NUCLEOTIDE SEQUENCE [LARGE SCALE GENOMIC DNA]</scope>
    <source>
        <strain evidence="3">CGMCC 1.15304</strain>
    </source>
</reference>
<feature type="transmembrane region" description="Helical" evidence="1">
    <location>
        <begin position="84"/>
        <end position="106"/>
    </location>
</feature>
<comment type="caution">
    <text evidence="2">The sequence shown here is derived from an EMBL/GenBank/DDBJ whole genome shotgun (WGS) entry which is preliminary data.</text>
</comment>
<proteinExistence type="predicted"/>
<evidence type="ECO:0000256" key="1">
    <source>
        <dbReference type="SAM" id="Phobius"/>
    </source>
</evidence>
<accession>A0ABV8U7U1</accession>
<keyword evidence="3" id="KW-1185">Reference proteome</keyword>
<feature type="transmembrane region" description="Helical" evidence="1">
    <location>
        <begin position="6"/>
        <end position="30"/>
    </location>
</feature>
<name>A0ABV8U7U1_9PROT</name>
<dbReference type="Proteomes" id="UP001595776">
    <property type="component" value="Unassembled WGS sequence"/>
</dbReference>
<keyword evidence="1" id="KW-1133">Transmembrane helix</keyword>
<keyword evidence="1" id="KW-0812">Transmembrane</keyword>
<feature type="transmembrane region" description="Helical" evidence="1">
    <location>
        <begin position="150"/>
        <end position="168"/>
    </location>
</feature>